<dbReference type="PRINTS" id="PR00069">
    <property type="entry name" value="ALDKETRDTASE"/>
</dbReference>
<dbReference type="GO" id="GO:0005829">
    <property type="term" value="C:cytosol"/>
    <property type="evidence" value="ECO:0007669"/>
    <property type="project" value="TreeGrafter"/>
</dbReference>
<organism evidence="3">
    <name type="scientific">marine metagenome</name>
    <dbReference type="NCBI Taxonomy" id="408172"/>
    <lineage>
        <taxon>unclassified sequences</taxon>
        <taxon>metagenomes</taxon>
        <taxon>ecological metagenomes</taxon>
    </lineage>
</organism>
<dbReference type="InterPro" id="IPR020471">
    <property type="entry name" value="AKR"/>
</dbReference>
<dbReference type="AlphaFoldDB" id="A0A382PRR1"/>
<proteinExistence type="predicted"/>
<evidence type="ECO:0000313" key="3">
    <source>
        <dbReference type="EMBL" id="SVC74671.1"/>
    </source>
</evidence>
<feature type="domain" description="NADP-dependent oxidoreductase" evidence="2">
    <location>
        <begin position="1"/>
        <end position="277"/>
    </location>
</feature>
<protein>
    <recommendedName>
        <fullName evidence="2">NADP-dependent oxidoreductase domain-containing protein</fullName>
    </recommendedName>
</protein>
<accession>A0A382PRR1</accession>
<evidence type="ECO:0000259" key="2">
    <source>
        <dbReference type="Pfam" id="PF00248"/>
    </source>
</evidence>
<dbReference type="PANTHER" id="PTHR43364:SF4">
    <property type="entry name" value="NAD(P)-LINKED OXIDOREDUCTASE SUPERFAMILY PROTEIN"/>
    <property type="match status" value="1"/>
</dbReference>
<feature type="non-terminal residue" evidence="3">
    <location>
        <position position="1"/>
    </location>
</feature>
<dbReference type="PANTHER" id="PTHR43364">
    <property type="entry name" value="NADH-SPECIFIC METHYLGLYOXAL REDUCTASE-RELATED"/>
    <property type="match status" value="1"/>
</dbReference>
<dbReference type="InterPro" id="IPR018170">
    <property type="entry name" value="Aldo/ket_reductase_CS"/>
</dbReference>
<dbReference type="CDD" id="cd19084">
    <property type="entry name" value="AKR_AKR11B1-like"/>
    <property type="match status" value="1"/>
</dbReference>
<dbReference type="GO" id="GO:0016491">
    <property type="term" value="F:oxidoreductase activity"/>
    <property type="evidence" value="ECO:0007669"/>
    <property type="project" value="UniProtKB-KW"/>
</dbReference>
<dbReference type="InterPro" id="IPR050523">
    <property type="entry name" value="AKR_Detox_Biosynth"/>
</dbReference>
<dbReference type="EMBL" id="UINC01108513">
    <property type="protein sequence ID" value="SVC74671.1"/>
    <property type="molecule type" value="Genomic_DNA"/>
</dbReference>
<reference evidence="3" key="1">
    <citation type="submission" date="2018-05" db="EMBL/GenBank/DDBJ databases">
        <authorList>
            <person name="Lanie J.A."/>
            <person name="Ng W.-L."/>
            <person name="Kazmierczak K.M."/>
            <person name="Andrzejewski T.M."/>
            <person name="Davidsen T.M."/>
            <person name="Wayne K.J."/>
            <person name="Tettelin H."/>
            <person name="Glass J.I."/>
            <person name="Rusch D."/>
            <person name="Podicherti R."/>
            <person name="Tsui H.-C.T."/>
            <person name="Winkler M.E."/>
        </authorList>
    </citation>
    <scope>NUCLEOTIDE SEQUENCE</scope>
</reference>
<dbReference type="InterPro" id="IPR036812">
    <property type="entry name" value="NAD(P)_OxRdtase_dom_sf"/>
</dbReference>
<dbReference type="Pfam" id="PF00248">
    <property type="entry name" value="Aldo_ket_red"/>
    <property type="match status" value="1"/>
</dbReference>
<gene>
    <name evidence="3" type="ORF">METZ01_LOCUS327525</name>
</gene>
<sequence length="283" mass="30900">WPIGGGMGVVDEAVAISTVRSAIDAGITLLDTAQAYRTSESTLGRALGDGYRDRCFLATKVSGDYSPTGIRTAMDNSLRALGVDHVDLYQVHSWRADVYPIESTMETMARLQEEGKTRFIGVSNFNAEQMSQAYGVAPFHSSQPRYNMIDRHIEPTDLPFCEQRGIGNLAHSPLAKGLLTGKYRADHVFPDEDERSGFPRFQGKQFAAYMQLGDRLREVAHDVGCTMVQLAIAWCLRQPSVSCVLVGAKSPSQVADYVPAADIELSADELARLDQILAGAPVD</sequence>
<name>A0A382PRR1_9ZZZZ</name>
<evidence type="ECO:0000256" key="1">
    <source>
        <dbReference type="ARBA" id="ARBA00023002"/>
    </source>
</evidence>
<dbReference type="Gene3D" id="3.20.20.100">
    <property type="entry name" value="NADP-dependent oxidoreductase domain"/>
    <property type="match status" value="1"/>
</dbReference>
<dbReference type="InterPro" id="IPR023210">
    <property type="entry name" value="NADP_OxRdtase_dom"/>
</dbReference>
<keyword evidence="1" id="KW-0560">Oxidoreductase</keyword>
<dbReference type="PROSITE" id="PS00062">
    <property type="entry name" value="ALDOKETO_REDUCTASE_2"/>
    <property type="match status" value="1"/>
</dbReference>
<dbReference type="SUPFAM" id="SSF51430">
    <property type="entry name" value="NAD(P)-linked oxidoreductase"/>
    <property type="match status" value="1"/>
</dbReference>